<proteinExistence type="predicted"/>
<dbReference type="OrthoDB" id="691180at2759"/>
<dbReference type="AlphaFoldDB" id="A0A2K2DM06"/>
<gene>
    <name evidence="1" type="ORF">BRADI_1g30075v3</name>
</gene>
<sequence length="116" mass="13007">MTHLLMDCAFTKSVLHEEMSRAGALCCLPLPSEDLVERLSAGARWLQGKVKAVRSLINLSLWRIWKLRNACIFKGANPTVAWLVEDILAEVDLWRGAGARGLSQLGSHLDQKLRRK</sequence>
<keyword evidence="3" id="KW-1185">Reference proteome</keyword>
<protein>
    <submittedName>
        <fullName evidence="1 2">Uncharacterized protein</fullName>
    </submittedName>
</protein>
<evidence type="ECO:0000313" key="1">
    <source>
        <dbReference type="EMBL" id="PNT75315.1"/>
    </source>
</evidence>
<dbReference type="InParanoid" id="A0A2K2DM06"/>
<dbReference type="EnsemblPlants" id="PNT75315">
    <property type="protein sequence ID" value="PNT75315"/>
    <property type="gene ID" value="BRADI_1g30075v3"/>
</dbReference>
<name>A0A2K2DM06_BRADI</name>
<organism evidence="1">
    <name type="scientific">Brachypodium distachyon</name>
    <name type="common">Purple false brome</name>
    <name type="synonym">Trachynia distachya</name>
    <dbReference type="NCBI Taxonomy" id="15368"/>
    <lineage>
        <taxon>Eukaryota</taxon>
        <taxon>Viridiplantae</taxon>
        <taxon>Streptophyta</taxon>
        <taxon>Embryophyta</taxon>
        <taxon>Tracheophyta</taxon>
        <taxon>Spermatophyta</taxon>
        <taxon>Magnoliopsida</taxon>
        <taxon>Liliopsida</taxon>
        <taxon>Poales</taxon>
        <taxon>Poaceae</taxon>
        <taxon>BOP clade</taxon>
        <taxon>Pooideae</taxon>
        <taxon>Stipodae</taxon>
        <taxon>Brachypodieae</taxon>
        <taxon>Brachypodium</taxon>
    </lineage>
</organism>
<dbReference type="Proteomes" id="UP000008810">
    <property type="component" value="Chromosome 1"/>
</dbReference>
<dbReference type="Gramene" id="PNT75315">
    <property type="protein sequence ID" value="PNT75315"/>
    <property type="gene ID" value="BRADI_1g30075v3"/>
</dbReference>
<accession>A0A2K2DM06</accession>
<dbReference type="EMBL" id="CM000880">
    <property type="protein sequence ID" value="PNT75315.1"/>
    <property type="molecule type" value="Genomic_DNA"/>
</dbReference>
<reference evidence="2" key="3">
    <citation type="submission" date="2018-08" db="UniProtKB">
        <authorList>
            <consortium name="EnsemblPlants"/>
        </authorList>
    </citation>
    <scope>IDENTIFICATION</scope>
    <source>
        <strain evidence="2">cv. Bd21</strain>
    </source>
</reference>
<reference evidence="1" key="2">
    <citation type="submission" date="2017-06" db="EMBL/GenBank/DDBJ databases">
        <title>WGS assembly of Brachypodium distachyon.</title>
        <authorList>
            <consortium name="The International Brachypodium Initiative"/>
            <person name="Lucas S."/>
            <person name="Harmon-Smith M."/>
            <person name="Lail K."/>
            <person name="Tice H."/>
            <person name="Grimwood J."/>
            <person name="Bruce D."/>
            <person name="Barry K."/>
            <person name="Shu S."/>
            <person name="Lindquist E."/>
            <person name="Wang M."/>
            <person name="Pitluck S."/>
            <person name="Vogel J.P."/>
            <person name="Garvin D.F."/>
            <person name="Mockler T.C."/>
            <person name="Schmutz J."/>
            <person name="Rokhsar D."/>
            <person name="Bevan M.W."/>
        </authorList>
    </citation>
    <scope>NUCLEOTIDE SEQUENCE</scope>
    <source>
        <strain evidence="1">Bd21</strain>
    </source>
</reference>
<evidence type="ECO:0000313" key="2">
    <source>
        <dbReference type="EnsemblPlants" id="PNT75315"/>
    </source>
</evidence>
<reference evidence="1 2" key="1">
    <citation type="journal article" date="2010" name="Nature">
        <title>Genome sequencing and analysis of the model grass Brachypodium distachyon.</title>
        <authorList>
            <consortium name="International Brachypodium Initiative"/>
        </authorList>
    </citation>
    <scope>NUCLEOTIDE SEQUENCE [LARGE SCALE GENOMIC DNA]</scope>
    <source>
        <strain evidence="1 2">Bd21</strain>
    </source>
</reference>
<evidence type="ECO:0000313" key="3">
    <source>
        <dbReference type="Proteomes" id="UP000008810"/>
    </source>
</evidence>